<keyword evidence="11 16" id="KW-0472">Membrane</keyword>
<dbReference type="Proteomes" id="UP000544222">
    <property type="component" value="Unassembled WGS sequence"/>
</dbReference>
<proteinExistence type="inferred from homology"/>
<comment type="subcellular location">
    <subcellularLocation>
        <location evidence="2">Endomembrane system</location>
        <topology evidence="2">Multi-pass membrane protein</topology>
    </subcellularLocation>
</comment>
<evidence type="ECO:0000313" key="17">
    <source>
        <dbReference type="EMBL" id="MBB3188051.1"/>
    </source>
</evidence>
<organism evidence="17 18">
    <name type="scientific">Microbacter margulisiae</name>
    <dbReference type="NCBI Taxonomy" id="1350067"/>
    <lineage>
        <taxon>Bacteria</taxon>
        <taxon>Pseudomonadati</taxon>
        <taxon>Bacteroidota</taxon>
        <taxon>Bacteroidia</taxon>
        <taxon>Bacteroidales</taxon>
        <taxon>Porphyromonadaceae</taxon>
        <taxon>Microbacter</taxon>
    </lineage>
</organism>
<evidence type="ECO:0000256" key="16">
    <source>
        <dbReference type="SAM" id="Phobius"/>
    </source>
</evidence>
<evidence type="ECO:0000256" key="5">
    <source>
        <dbReference type="ARBA" id="ARBA00017171"/>
    </source>
</evidence>
<evidence type="ECO:0000256" key="1">
    <source>
        <dbReference type="ARBA" id="ARBA00000287"/>
    </source>
</evidence>
<dbReference type="GO" id="GO:0016020">
    <property type="term" value="C:membrane"/>
    <property type="evidence" value="ECO:0007669"/>
    <property type="project" value="InterPro"/>
</dbReference>
<reference evidence="17 18" key="1">
    <citation type="submission" date="2020-08" db="EMBL/GenBank/DDBJ databases">
        <title>Genomic Encyclopedia of Type Strains, Phase IV (KMG-IV): sequencing the most valuable type-strain genomes for metagenomic binning, comparative biology and taxonomic classification.</title>
        <authorList>
            <person name="Goeker M."/>
        </authorList>
    </citation>
    <scope>NUCLEOTIDE SEQUENCE [LARGE SCALE GENOMIC DNA]</scope>
    <source>
        <strain evidence="17 18">DSM 27471</strain>
    </source>
</reference>
<keyword evidence="12" id="KW-0594">Phospholipid biosynthesis</keyword>
<dbReference type="AlphaFoldDB" id="A0A7W5DS42"/>
<keyword evidence="7 15" id="KW-0808">Transferase</keyword>
<dbReference type="PANTHER" id="PTHR14269:SF61">
    <property type="entry name" value="CDP-DIACYLGLYCEROL--SERINE O-PHOSPHATIDYLTRANSFERASE"/>
    <property type="match status" value="1"/>
</dbReference>
<feature type="transmembrane region" description="Helical" evidence="16">
    <location>
        <begin position="216"/>
        <end position="233"/>
    </location>
</feature>
<dbReference type="EMBL" id="JACHYB010000002">
    <property type="protein sequence ID" value="MBB3188051.1"/>
    <property type="molecule type" value="Genomic_DNA"/>
</dbReference>
<dbReference type="Gene3D" id="1.20.120.1760">
    <property type="match status" value="1"/>
</dbReference>
<dbReference type="InterPro" id="IPR000462">
    <property type="entry name" value="CDP-OH_P_trans"/>
</dbReference>
<evidence type="ECO:0000256" key="8">
    <source>
        <dbReference type="ARBA" id="ARBA00022692"/>
    </source>
</evidence>
<evidence type="ECO:0000256" key="12">
    <source>
        <dbReference type="ARBA" id="ARBA00023209"/>
    </source>
</evidence>
<dbReference type="PANTHER" id="PTHR14269">
    <property type="entry name" value="CDP-DIACYLGLYCEROL--GLYCEROL-3-PHOSPHATE 3-PHOSPHATIDYLTRANSFERASE-RELATED"/>
    <property type="match status" value="1"/>
</dbReference>
<evidence type="ECO:0000256" key="9">
    <source>
        <dbReference type="ARBA" id="ARBA00022989"/>
    </source>
</evidence>
<dbReference type="InterPro" id="IPR050324">
    <property type="entry name" value="CDP-alcohol_PTase-I"/>
</dbReference>
<keyword evidence="10" id="KW-0443">Lipid metabolism</keyword>
<evidence type="ECO:0000256" key="14">
    <source>
        <dbReference type="ARBA" id="ARBA00032361"/>
    </source>
</evidence>
<feature type="transmembrane region" description="Helical" evidence="16">
    <location>
        <begin position="99"/>
        <end position="119"/>
    </location>
</feature>
<evidence type="ECO:0000256" key="13">
    <source>
        <dbReference type="ARBA" id="ARBA00023264"/>
    </source>
</evidence>
<dbReference type="EC" id="2.7.8.8" evidence="4"/>
<name>A0A7W5DS42_9PORP</name>
<dbReference type="GO" id="GO:0012505">
    <property type="term" value="C:endomembrane system"/>
    <property type="evidence" value="ECO:0007669"/>
    <property type="project" value="UniProtKB-SubCell"/>
</dbReference>
<dbReference type="InterPro" id="IPR048254">
    <property type="entry name" value="CDP_ALCOHOL_P_TRANSF_CS"/>
</dbReference>
<evidence type="ECO:0000256" key="2">
    <source>
        <dbReference type="ARBA" id="ARBA00004127"/>
    </source>
</evidence>
<keyword evidence="13" id="KW-1208">Phospholipid metabolism</keyword>
<keyword evidence="8 16" id="KW-0812">Transmembrane</keyword>
<dbReference type="PROSITE" id="PS00379">
    <property type="entry name" value="CDP_ALCOHOL_P_TRANSF"/>
    <property type="match status" value="1"/>
</dbReference>
<feature type="transmembrane region" description="Helical" evidence="16">
    <location>
        <begin position="131"/>
        <end position="150"/>
    </location>
</feature>
<evidence type="ECO:0000256" key="11">
    <source>
        <dbReference type="ARBA" id="ARBA00023136"/>
    </source>
</evidence>
<dbReference type="InterPro" id="IPR043130">
    <property type="entry name" value="CDP-OH_PTrfase_TM_dom"/>
</dbReference>
<evidence type="ECO:0000256" key="6">
    <source>
        <dbReference type="ARBA" id="ARBA00022516"/>
    </source>
</evidence>
<keyword evidence="9 16" id="KW-1133">Transmembrane helix</keyword>
<dbReference type="InterPro" id="IPR004533">
    <property type="entry name" value="CDP-diaglyc--ser_O-PTrfase"/>
</dbReference>
<evidence type="ECO:0000313" key="18">
    <source>
        <dbReference type="Proteomes" id="UP000544222"/>
    </source>
</evidence>
<feature type="transmembrane region" description="Helical" evidence="16">
    <location>
        <begin position="162"/>
        <end position="183"/>
    </location>
</feature>
<protein>
    <recommendedName>
        <fullName evidence="5">CDP-diacylglycerol--serine O-phosphatidyltransferase</fullName>
        <ecNumber evidence="4">2.7.8.8</ecNumber>
    </recommendedName>
    <alternativeName>
        <fullName evidence="14">Phosphatidylserine synthase</fullName>
    </alternativeName>
</protein>
<dbReference type="NCBIfam" id="TIGR00473">
    <property type="entry name" value="pssA"/>
    <property type="match status" value="1"/>
</dbReference>
<keyword evidence="6" id="KW-0444">Lipid biosynthesis</keyword>
<dbReference type="PROSITE" id="PS51257">
    <property type="entry name" value="PROKAR_LIPOPROTEIN"/>
    <property type="match status" value="1"/>
</dbReference>
<feature type="transmembrane region" description="Helical" evidence="16">
    <location>
        <begin position="40"/>
        <end position="62"/>
    </location>
</feature>
<dbReference type="Pfam" id="PF01066">
    <property type="entry name" value="CDP-OH_P_transf"/>
    <property type="match status" value="1"/>
</dbReference>
<comment type="catalytic activity">
    <reaction evidence="1">
        <text>a CDP-1,2-diacyl-sn-glycerol + L-serine = a 1,2-diacyl-sn-glycero-3-phospho-L-serine + CMP + H(+)</text>
        <dbReference type="Rhea" id="RHEA:16913"/>
        <dbReference type="ChEBI" id="CHEBI:15378"/>
        <dbReference type="ChEBI" id="CHEBI:33384"/>
        <dbReference type="ChEBI" id="CHEBI:57262"/>
        <dbReference type="ChEBI" id="CHEBI:58332"/>
        <dbReference type="ChEBI" id="CHEBI:60377"/>
        <dbReference type="EC" id="2.7.8.8"/>
    </reaction>
</comment>
<feature type="transmembrane region" description="Helical" evidence="16">
    <location>
        <begin position="195"/>
        <end position="210"/>
    </location>
</feature>
<keyword evidence="18" id="KW-1185">Reference proteome</keyword>
<evidence type="ECO:0000256" key="10">
    <source>
        <dbReference type="ARBA" id="ARBA00023098"/>
    </source>
</evidence>
<sequence>MKISTSLMGIKKQIPNSITSGNLFAGCIATYAGFDGQYDVAALFIIIAAILDFFDGFAARMLHAYSPMGKELDSLADVVSFGVAPSAMVFSVMSDTFPVQWHFLSFAAFFIAVFSALRLAKFNLDERQGSIFIGLPTPANAIFWASFVVASSNLFTSLHWKFFLVLIAVFCYLLLAEIPMFSLKMKSWKWKDNRTRYIYLILASLILISSRFNAGALSIIIVLYIAFSIVAFYRKKQ</sequence>
<dbReference type="GO" id="GO:0008654">
    <property type="term" value="P:phospholipid biosynthetic process"/>
    <property type="evidence" value="ECO:0007669"/>
    <property type="project" value="UniProtKB-KW"/>
</dbReference>
<comment type="similarity">
    <text evidence="3 15">Belongs to the CDP-alcohol phosphatidyltransferase class-I family.</text>
</comment>
<evidence type="ECO:0000256" key="4">
    <source>
        <dbReference type="ARBA" id="ARBA00013174"/>
    </source>
</evidence>
<evidence type="ECO:0000256" key="3">
    <source>
        <dbReference type="ARBA" id="ARBA00010441"/>
    </source>
</evidence>
<dbReference type="GO" id="GO:0003882">
    <property type="term" value="F:CDP-diacylglycerol-serine O-phosphatidyltransferase activity"/>
    <property type="evidence" value="ECO:0007669"/>
    <property type="project" value="UniProtKB-EC"/>
</dbReference>
<evidence type="ECO:0000256" key="7">
    <source>
        <dbReference type="ARBA" id="ARBA00022679"/>
    </source>
</evidence>
<comment type="caution">
    <text evidence="17">The sequence shown here is derived from an EMBL/GenBank/DDBJ whole genome shotgun (WGS) entry which is preliminary data.</text>
</comment>
<evidence type="ECO:0000256" key="15">
    <source>
        <dbReference type="RuleBase" id="RU003750"/>
    </source>
</evidence>
<gene>
    <name evidence="17" type="ORF">FHX64_002249</name>
</gene>
<dbReference type="RefSeq" id="WP_246392448.1">
    <property type="nucleotide sequence ID" value="NZ_JACHYB010000002.1"/>
</dbReference>
<accession>A0A7W5DS42</accession>